<dbReference type="EMBL" id="BLXZ01000004">
    <property type="protein sequence ID" value="GFO68531.1"/>
    <property type="molecule type" value="Genomic_DNA"/>
</dbReference>
<dbReference type="InterPro" id="IPR048354">
    <property type="entry name" value="TOD1_MUCI70_glycTrfase_dom"/>
</dbReference>
<evidence type="ECO:0000313" key="2">
    <source>
        <dbReference type="EMBL" id="GFO68531.1"/>
    </source>
</evidence>
<keyword evidence="3" id="KW-1185">Reference proteome</keyword>
<dbReference type="AlphaFoldDB" id="A0A6V8N7Q8"/>
<accession>A0A6V8N7Q8</accession>
<dbReference type="Pfam" id="PF04765">
    <property type="entry name" value="TOD1_MUCI70"/>
    <property type="match status" value="1"/>
</dbReference>
<dbReference type="Proteomes" id="UP000587586">
    <property type="component" value="Unassembled WGS sequence"/>
</dbReference>
<sequence>MLSNNGHLRVALISADLGGVRGNRTAHYVAQELPEGWSLDVFFFDDATFPQRASLSPRLQAKIPKMLGYELAPGYDFYIWLDSSFILAHPQAVSWLVGVCRDKDLVLFRHPYRTSLGEELAYMQDQMQTGNGYLLERYQSEPVEDQVALYLADQGFRDERLFACGAFVYSGALTAAEYNLLPLWFYHNARYSIQDQLSLPYLVSTLERAGLKVGCFPEGIFTCRYLSHCEVPAAPEQASNVGKWDTWYQGLSQAPGAFRYSDTVTYEMGRDFLADCRVVEDWGTGAGGFKRFRPDAIGVDGSNTPHAEKKYVDLVNYTSPCEGIFMRHVLEHNYQWQAILRNALGSATKKLCIVLFTPLADTSSREIAHNRAHGVDVPDLSLGREELEGILREFQPHSVEMVRIDSETGYGQEYLLYIQK</sequence>
<dbReference type="RefSeq" id="WP_183361086.1">
    <property type="nucleotide sequence ID" value="NZ_BLXZ01000004.1"/>
</dbReference>
<protein>
    <recommendedName>
        <fullName evidence="1">TOD1/MUCI70 glycosyltransferase-like domain-containing protein</fullName>
    </recommendedName>
</protein>
<reference evidence="3" key="1">
    <citation type="submission" date="2020-06" db="EMBL/GenBank/DDBJ databases">
        <title>Draft genomic sequecing of Geomonas sp. Red745.</title>
        <authorList>
            <person name="Itoh H."/>
            <person name="Xu Z.X."/>
            <person name="Ushijima N."/>
            <person name="Masuda Y."/>
            <person name="Shiratori Y."/>
            <person name="Senoo K."/>
        </authorList>
    </citation>
    <scope>NUCLEOTIDE SEQUENCE [LARGE SCALE GENOMIC DNA]</scope>
    <source>
        <strain evidence="3">Red745</strain>
    </source>
</reference>
<organism evidence="2 3">
    <name type="scientific">Geomonas limicola</name>
    <dbReference type="NCBI Taxonomy" id="2740186"/>
    <lineage>
        <taxon>Bacteria</taxon>
        <taxon>Pseudomonadati</taxon>
        <taxon>Thermodesulfobacteriota</taxon>
        <taxon>Desulfuromonadia</taxon>
        <taxon>Geobacterales</taxon>
        <taxon>Geobacteraceae</taxon>
        <taxon>Geomonas</taxon>
    </lineage>
</organism>
<feature type="domain" description="TOD1/MUCI70 glycosyltransferase-like" evidence="1">
    <location>
        <begin position="57"/>
        <end position="216"/>
    </location>
</feature>
<comment type="caution">
    <text evidence="2">The sequence shown here is derived from an EMBL/GenBank/DDBJ whole genome shotgun (WGS) entry which is preliminary data.</text>
</comment>
<proteinExistence type="predicted"/>
<name>A0A6V8N7Q8_9BACT</name>
<evidence type="ECO:0000313" key="3">
    <source>
        <dbReference type="Proteomes" id="UP000587586"/>
    </source>
</evidence>
<evidence type="ECO:0000259" key="1">
    <source>
        <dbReference type="Pfam" id="PF04765"/>
    </source>
</evidence>
<gene>
    <name evidence="2" type="ORF">GMLC_21100</name>
</gene>